<evidence type="ECO:0000313" key="2">
    <source>
        <dbReference type="EMBL" id="MQY06029.1"/>
    </source>
</evidence>
<reference evidence="2 3" key="1">
    <citation type="submission" date="2019-10" db="EMBL/GenBank/DDBJ databases">
        <title>Actinomadura rubteroloni sp. nov. and Actinomadura macrotermitis sp. nov., isolated from the gut of fungus growing-termite Macrotermes natalensis.</title>
        <authorList>
            <person name="Benndorf R."/>
            <person name="Martin K."/>
            <person name="Kuefner M."/>
            <person name="De Beer W."/>
            <person name="Kaster A.-K."/>
            <person name="Vollmers J."/>
            <person name="Poulsen M."/>
            <person name="Beemelmanns C."/>
        </authorList>
    </citation>
    <scope>NUCLEOTIDE SEQUENCE [LARGE SCALE GENOMIC DNA]</scope>
    <source>
        <strain evidence="2 3">RB68</strain>
    </source>
</reference>
<dbReference type="EMBL" id="WEGH01000002">
    <property type="protein sequence ID" value="MQY06029.1"/>
    <property type="molecule type" value="Genomic_DNA"/>
</dbReference>
<proteinExistence type="predicted"/>
<dbReference type="RefSeq" id="WP_194293376.1">
    <property type="nucleotide sequence ID" value="NZ_WEGH01000002.1"/>
</dbReference>
<dbReference type="Proteomes" id="UP000487268">
    <property type="component" value="Unassembled WGS sequence"/>
</dbReference>
<feature type="compositionally biased region" description="Basic and acidic residues" evidence="1">
    <location>
        <begin position="39"/>
        <end position="57"/>
    </location>
</feature>
<accession>A0A7K0BXY1</accession>
<comment type="caution">
    <text evidence="2">The sequence shown here is derived from an EMBL/GenBank/DDBJ whole genome shotgun (WGS) entry which is preliminary data.</text>
</comment>
<evidence type="ECO:0000256" key="1">
    <source>
        <dbReference type="SAM" id="MobiDB-lite"/>
    </source>
</evidence>
<feature type="region of interest" description="Disordered" evidence="1">
    <location>
        <begin position="27"/>
        <end position="57"/>
    </location>
</feature>
<evidence type="ECO:0000313" key="3">
    <source>
        <dbReference type="Proteomes" id="UP000487268"/>
    </source>
</evidence>
<dbReference type="AlphaFoldDB" id="A0A7K0BXY1"/>
<protein>
    <submittedName>
        <fullName evidence="2">Uncharacterized protein</fullName>
    </submittedName>
</protein>
<keyword evidence="3" id="KW-1185">Reference proteome</keyword>
<organism evidence="2 3">
    <name type="scientific">Actinomadura macrotermitis</name>
    <dbReference type="NCBI Taxonomy" id="2585200"/>
    <lineage>
        <taxon>Bacteria</taxon>
        <taxon>Bacillati</taxon>
        <taxon>Actinomycetota</taxon>
        <taxon>Actinomycetes</taxon>
        <taxon>Streptosporangiales</taxon>
        <taxon>Thermomonosporaceae</taxon>
        <taxon>Actinomadura</taxon>
    </lineage>
</organism>
<name>A0A7K0BXY1_9ACTN</name>
<gene>
    <name evidence="2" type="ORF">ACRB68_41090</name>
</gene>
<sequence length="57" mass="6143">MAYALIAFVLIGVWLFLARPARVPFTGNAAGPSSGGPKGPDDDPDFLRDLDRRLRGD</sequence>